<evidence type="ECO:0000313" key="10">
    <source>
        <dbReference type="EMBL" id="SFW52937.1"/>
    </source>
</evidence>
<accession>A0A1K1PZL1</accession>
<evidence type="ECO:0000256" key="7">
    <source>
        <dbReference type="SAM" id="MobiDB-lite"/>
    </source>
</evidence>
<dbReference type="GO" id="GO:0006935">
    <property type="term" value="P:chemotaxis"/>
    <property type="evidence" value="ECO:0007669"/>
    <property type="project" value="UniProtKB-KW"/>
</dbReference>
<feature type="region of interest" description="Disordered" evidence="7">
    <location>
        <begin position="247"/>
        <end position="296"/>
    </location>
</feature>
<dbReference type="PANTHER" id="PTHR43484:SF1">
    <property type="entry name" value="FLAGELLAR MOTOR SWITCH PROTEIN FLIN"/>
    <property type="match status" value="1"/>
</dbReference>
<name>A0A1K1PZL1_SELRU</name>
<feature type="domain" description="CheC-like protein" evidence="9">
    <location>
        <begin position="158"/>
        <end position="194"/>
    </location>
</feature>
<dbReference type="PANTHER" id="PTHR43484">
    <property type="match status" value="1"/>
</dbReference>
<feature type="domain" description="Flagellar motor switch protein FliN-like C-terminal" evidence="8">
    <location>
        <begin position="340"/>
        <end position="409"/>
    </location>
</feature>
<evidence type="ECO:0000256" key="4">
    <source>
        <dbReference type="ARBA" id="ARBA00022500"/>
    </source>
</evidence>
<organism evidence="10 11">
    <name type="scientific">Selenomonas ruminantium</name>
    <dbReference type="NCBI Taxonomy" id="971"/>
    <lineage>
        <taxon>Bacteria</taxon>
        <taxon>Bacillati</taxon>
        <taxon>Bacillota</taxon>
        <taxon>Negativicutes</taxon>
        <taxon>Selenomonadales</taxon>
        <taxon>Selenomonadaceae</taxon>
        <taxon>Selenomonas</taxon>
    </lineage>
</organism>
<dbReference type="SUPFAM" id="SSF101801">
    <property type="entry name" value="Surface presentation of antigens (SPOA)"/>
    <property type="match status" value="1"/>
</dbReference>
<evidence type="ECO:0000259" key="9">
    <source>
        <dbReference type="Pfam" id="PF04509"/>
    </source>
</evidence>
<keyword evidence="10" id="KW-0966">Cell projection</keyword>
<dbReference type="InterPro" id="IPR007597">
    <property type="entry name" value="CheC"/>
</dbReference>
<keyword evidence="10" id="KW-0282">Flagellum</keyword>
<dbReference type="GO" id="GO:0016787">
    <property type="term" value="F:hydrolase activity"/>
    <property type="evidence" value="ECO:0007669"/>
    <property type="project" value="InterPro"/>
</dbReference>
<dbReference type="GO" id="GO:0071973">
    <property type="term" value="P:bacterial-type flagellum-dependent cell motility"/>
    <property type="evidence" value="ECO:0007669"/>
    <property type="project" value="InterPro"/>
</dbReference>
<sequence length="419" mass="43453">MSDDMISQEEIDALLNGGGIPAADDSPAPAGESEAPAEAPAEAATGSDSSSSQFDDVLTDVEKDALGEIGNISMGSAATTLSVLLGHKVNITTPAVSVSSMSIIQEQYPMPYLIVEVGYTIGIDGNNVLAIQAQDASIIADLMMGGDGTNPDTEINEIAMSAVGESMNQMMGTVATSLSTMFNKKIDISPPKVNLIDFGNEEKVTEVIGTDDPIVCTSFRMEVDGLIDSEIMQILPVEVAKEMVEALTNGSAEEPEPEPAPAPAPPPPPPPQPAAAPPPPPAAAPAQQMAPPVMAPPPGGGYGYGMPMQGMAANIPVQPAQFTPLNMQPVQVNDANIGLILDVPLSVTVELGRTNKSIKDILELTNGSIVELDKLAGEPVDINVNGKFLAKGEVVVIDENFGVRITEIASPAERAAKLQ</sequence>
<dbReference type="Gene3D" id="3.40.1550.10">
    <property type="entry name" value="CheC-like"/>
    <property type="match status" value="1"/>
</dbReference>
<evidence type="ECO:0000256" key="6">
    <source>
        <dbReference type="ARBA" id="ARBA00023136"/>
    </source>
</evidence>
<dbReference type="GO" id="GO:0003774">
    <property type="term" value="F:cytoskeletal motor activity"/>
    <property type="evidence" value="ECO:0007669"/>
    <property type="project" value="InterPro"/>
</dbReference>
<dbReference type="GO" id="GO:0005886">
    <property type="term" value="C:plasma membrane"/>
    <property type="evidence" value="ECO:0007669"/>
    <property type="project" value="UniProtKB-SubCell"/>
</dbReference>
<dbReference type="GO" id="GO:0009425">
    <property type="term" value="C:bacterial-type flagellum basal body"/>
    <property type="evidence" value="ECO:0007669"/>
    <property type="project" value="InterPro"/>
</dbReference>
<feature type="region of interest" description="Disordered" evidence="7">
    <location>
        <begin position="1"/>
        <end position="54"/>
    </location>
</feature>
<dbReference type="AlphaFoldDB" id="A0A1K1PZL1"/>
<dbReference type="EMBL" id="FPJA01000009">
    <property type="protein sequence ID" value="SFW52937.1"/>
    <property type="molecule type" value="Genomic_DNA"/>
</dbReference>
<dbReference type="RefSeq" id="WP_072306644.1">
    <property type="nucleotide sequence ID" value="NZ_FPJA01000009.1"/>
</dbReference>
<dbReference type="Proteomes" id="UP000182958">
    <property type="component" value="Unassembled WGS sequence"/>
</dbReference>
<reference evidence="11" key="1">
    <citation type="submission" date="2016-11" db="EMBL/GenBank/DDBJ databases">
        <authorList>
            <person name="Varghese N."/>
            <person name="Submissions S."/>
        </authorList>
    </citation>
    <scope>NUCLEOTIDE SEQUENCE [LARGE SCALE GENOMIC DNA]</scope>
    <source>
        <strain evidence="11">C3</strain>
    </source>
</reference>
<dbReference type="InterPro" id="IPR036429">
    <property type="entry name" value="SpoA-like_sf"/>
</dbReference>
<dbReference type="InterPro" id="IPR012826">
    <property type="entry name" value="FliN"/>
</dbReference>
<comment type="subcellular location">
    <subcellularLocation>
        <location evidence="1">Cell membrane</location>
        <topology evidence="1">Peripheral membrane protein</topology>
        <orientation evidence="1">Cytoplasmic side</orientation>
    </subcellularLocation>
</comment>
<dbReference type="InterPro" id="IPR028976">
    <property type="entry name" value="CheC-like_sf"/>
</dbReference>
<evidence type="ECO:0000256" key="1">
    <source>
        <dbReference type="ARBA" id="ARBA00004413"/>
    </source>
</evidence>
<dbReference type="InterPro" id="IPR001543">
    <property type="entry name" value="FliN-like_C"/>
</dbReference>
<keyword evidence="6" id="KW-0472">Membrane</keyword>
<dbReference type="InterPro" id="IPR001172">
    <property type="entry name" value="FliN_T3SS_HrcQb"/>
</dbReference>
<dbReference type="CDD" id="cd17907">
    <property type="entry name" value="FliY_FliN-Y"/>
    <property type="match status" value="1"/>
</dbReference>
<evidence type="ECO:0000256" key="2">
    <source>
        <dbReference type="ARBA" id="ARBA00009226"/>
    </source>
</evidence>
<keyword evidence="5" id="KW-0283">Flagellar rotation</keyword>
<keyword evidence="11" id="KW-1185">Reference proteome</keyword>
<dbReference type="NCBIfam" id="NF005995">
    <property type="entry name" value="PRK08119.1"/>
    <property type="match status" value="1"/>
</dbReference>
<dbReference type="SUPFAM" id="SSF103039">
    <property type="entry name" value="CheC-like"/>
    <property type="match status" value="1"/>
</dbReference>
<dbReference type="Gene3D" id="2.30.330.10">
    <property type="entry name" value="SpoA-like"/>
    <property type="match status" value="1"/>
</dbReference>
<dbReference type="Pfam" id="PF04509">
    <property type="entry name" value="CheC"/>
    <property type="match status" value="2"/>
</dbReference>
<feature type="compositionally biased region" description="Low complexity" evidence="7">
    <location>
        <begin position="26"/>
        <end position="44"/>
    </location>
</feature>
<dbReference type="Pfam" id="PF01052">
    <property type="entry name" value="FliMN_C"/>
    <property type="match status" value="1"/>
</dbReference>
<protein>
    <submittedName>
        <fullName evidence="10">Flagellar motor switch protein FliN/FliY</fullName>
    </submittedName>
</protein>
<keyword evidence="3" id="KW-1003">Cell membrane</keyword>
<dbReference type="PRINTS" id="PR00956">
    <property type="entry name" value="FLGMOTORFLIN"/>
</dbReference>
<proteinExistence type="inferred from homology"/>
<dbReference type="InterPro" id="IPR051469">
    <property type="entry name" value="FliN/MopA/SpaO"/>
</dbReference>
<keyword evidence="4" id="KW-0145">Chemotaxis</keyword>
<evidence type="ECO:0000259" key="8">
    <source>
        <dbReference type="Pfam" id="PF01052"/>
    </source>
</evidence>
<dbReference type="NCBIfam" id="TIGR02480">
    <property type="entry name" value="fliN"/>
    <property type="match status" value="1"/>
</dbReference>
<evidence type="ECO:0000256" key="5">
    <source>
        <dbReference type="ARBA" id="ARBA00022779"/>
    </source>
</evidence>
<feature type="compositionally biased region" description="Pro residues" evidence="7">
    <location>
        <begin position="258"/>
        <end position="283"/>
    </location>
</feature>
<feature type="domain" description="CheC-like protein" evidence="9">
    <location>
        <begin position="62"/>
        <end position="97"/>
    </location>
</feature>
<evidence type="ECO:0000256" key="3">
    <source>
        <dbReference type="ARBA" id="ARBA00022475"/>
    </source>
</evidence>
<feature type="compositionally biased region" description="Acidic residues" evidence="7">
    <location>
        <begin position="1"/>
        <end position="12"/>
    </location>
</feature>
<evidence type="ECO:0000313" key="11">
    <source>
        <dbReference type="Proteomes" id="UP000182958"/>
    </source>
</evidence>
<gene>
    <name evidence="10" type="ORF">SAMN02910323_2318</name>
</gene>
<keyword evidence="10" id="KW-0969">Cilium</keyword>
<comment type="similarity">
    <text evidence="2">Belongs to the FliN/MopA/SpaO family.</text>
</comment>